<reference evidence="2" key="1">
    <citation type="submission" date="2015-11" db="EMBL/GenBank/DDBJ databases">
        <authorList>
            <person name="Varghese N."/>
        </authorList>
    </citation>
    <scope>NUCLEOTIDE SEQUENCE [LARGE SCALE GENOMIC DNA]</scope>
</reference>
<gene>
    <name evidence="1" type="ORF">JGI1_00878</name>
</gene>
<dbReference type="AlphaFoldDB" id="A0A0S4MYI2"/>
<dbReference type="STRING" id="1643428.GCA_001442855_00855"/>
<proteinExistence type="predicted"/>
<keyword evidence="2" id="KW-1185">Reference proteome</keyword>
<organism evidence="1 2">
    <name type="scientific">Candidatus Thermokryptus mobilis</name>
    <dbReference type="NCBI Taxonomy" id="1643428"/>
    <lineage>
        <taxon>Bacteria</taxon>
        <taxon>Pseudomonadati</taxon>
        <taxon>Candidatus Kryptoniota</taxon>
        <taxon>Candidatus Thermokryptus</taxon>
    </lineage>
</organism>
<accession>A0A0S4MYI2</accession>
<sequence>MSKEFEEHRRWFSDFKTNEKRGDALTLDIEEIRSKIKLSHTASFDIARVILEKIRSKRLINYL</sequence>
<dbReference type="RefSeq" id="WP_140944653.1">
    <property type="nucleotide sequence ID" value="NZ_FAOO01000005.1"/>
</dbReference>
<dbReference type="Proteomes" id="UP000320623">
    <property type="component" value="Unassembled WGS sequence"/>
</dbReference>
<evidence type="ECO:0000313" key="2">
    <source>
        <dbReference type="Proteomes" id="UP000320623"/>
    </source>
</evidence>
<name>A0A0S4MYI2_9BACT</name>
<protein>
    <submittedName>
        <fullName evidence="1">Uncharacterized protein</fullName>
    </submittedName>
</protein>
<evidence type="ECO:0000313" key="1">
    <source>
        <dbReference type="EMBL" id="CUU04002.1"/>
    </source>
</evidence>
<dbReference type="EMBL" id="FAOO01000005">
    <property type="protein sequence ID" value="CUU04002.1"/>
    <property type="molecule type" value="Genomic_DNA"/>
</dbReference>